<protein>
    <submittedName>
        <fullName evidence="2">Uncharacterized protein</fullName>
    </submittedName>
</protein>
<dbReference type="AlphaFoldDB" id="A0AA36HAV3"/>
<feature type="region of interest" description="Disordered" evidence="1">
    <location>
        <begin position="1"/>
        <end position="35"/>
    </location>
</feature>
<accession>A0AA36HAV3</accession>
<dbReference type="Proteomes" id="UP001176961">
    <property type="component" value="Unassembled WGS sequence"/>
</dbReference>
<gene>
    <name evidence="2" type="ORF">CYNAS_LOCUS19349</name>
</gene>
<evidence type="ECO:0000256" key="1">
    <source>
        <dbReference type="SAM" id="MobiDB-lite"/>
    </source>
</evidence>
<keyword evidence="3" id="KW-1185">Reference proteome</keyword>
<comment type="caution">
    <text evidence="2">The sequence shown here is derived from an EMBL/GenBank/DDBJ whole genome shotgun (WGS) entry which is preliminary data.</text>
</comment>
<feature type="compositionally biased region" description="Polar residues" evidence="1">
    <location>
        <begin position="26"/>
        <end position="35"/>
    </location>
</feature>
<organism evidence="2 3">
    <name type="scientific">Cylicocyclus nassatus</name>
    <name type="common">Nematode worm</name>
    <dbReference type="NCBI Taxonomy" id="53992"/>
    <lineage>
        <taxon>Eukaryota</taxon>
        <taxon>Metazoa</taxon>
        <taxon>Ecdysozoa</taxon>
        <taxon>Nematoda</taxon>
        <taxon>Chromadorea</taxon>
        <taxon>Rhabditida</taxon>
        <taxon>Rhabditina</taxon>
        <taxon>Rhabditomorpha</taxon>
        <taxon>Strongyloidea</taxon>
        <taxon>Strongylidae</taxon>
        <taxon>Cylicocyclus</taxon>
    </lineage>
</organism>
<evidence type="ECO:0000313" key="3">
    <source>
        <dbReference type="Proteomes" id="UP001176961"/>
    </source>
</evidence>
<proteinExistence type="predicted"/>
<name>A0AA36HAV3_CYLNA</name>
<sequence>MWTDGYPDRMGPPTTRARTYNPRAESPTSSKASGNFASAVTASLSDVSDDVFVLGRDAKMLRDATAQAISEA</sequence>
<evidence type="ECO:0000313" key="2">
    <source>
        <dbReference type="EMBL" id="CAJ0607366.1"/>
    </source>
</evidence>
<dbReference type="EMBL" id="CATQJL010000316">
    <property type="protein sequence ID" value="CAJ0607366.1"/>
    <property type="molecule type" value="Genomic_DNA"/>
</dbReference>
<reference evidence="2" key="1">
    <citation type="submission" date="2023-07" db="EMBL/GenBank/DDBJ databases">
        <authorList>
            <consortium name="CYATHOMIX"/>
        </authorList>
    </citation>
    <scope>NUCLEOTIDE SEQUENCE</scope>
    <source>
        <strain evidence="2">N/A</strain>
    </source>
</reference>